<proteinExistence type="predicted"/>
<dbReference type="OrthoDB" id="7208981at2"/>
<gene>
    <name evidence="3" type="ORF">EBB79_22505</name>
</gene>
<dbReference type="Gene3D" id="3.40.50.10540">
    <property type="entry name" value="Crotonobetainyl-coa:carnitine coa-transferase, domain 1"/>
    <property type="match status" value="1"/>
</dbReference>
<dbReference type="PANTHER" id="PTHR48207">
    <property type="entry name" value="SUCCINATE--HYDROXYMETHYLGLUTARATE COA-TRANSFERASE"/>
    <property type="match status" value="1"/>
</dbReference>
<protein>
    <submittedName>
        <fullName evidence="3">Cag pathogenicity island protein Cag11</fullName>
    </submittedName>
</protein>
<dbReference type="Proteomes" id="UP000283063">
    <property type="component" value="Plasmid pW43B"/>
</dbReference>
<dbReference type="SUPFAM" id="SSF50475">
    <property type="entry name" value="FMN-binding split barrel"/>
    <property type="match status" value="1"/>
</dbReference>
<dbReference type="GO" id="GO:0008410">
    <property type="term" value="F:CoA-transferase activity"/>
    <property type="evidence" value="ECO:0007669"/>
    <property type="project" value="TreeGrafter"/>
</dbReference>
<dbReference type="GO" id="GO:0016646">
    <property type="term" value="F:oxidoreductase activity, acting on the CH-NH group of donors, NAD or NADP as acceptor"/>
    <property type="evidence" value="ECO:0007669"/>
    <property type="project" value="UniProtKB-ARBA"/>
</dbReference>
<dbReference type="PANTHER" id="PTHR48207:SF3">
    <property type="entry name" value="SUCCINATE--HYDROXYMETHYLGLUTARATE COA-TRANSFERASE"/>
    <property type="match status" value="1"/>
</dbReference>
<dbReference type="KEGG" id="sedi:EBB79_22505"/>
<reference evidence="3 4" key="1">
    <citation type="submission" date="2018-10" db="EMBL/GenBank/DDBJ databases">
        <title>Parasedimentitalea marina sp. nov., a psychrophilic bacterium isolated from deep seawater of the New Britain Trench.</title>
        <authorList>
            <person name="Cao J."/>
        </authorList>
    </citation>
    <scope>NUCLEOTIDE SEQUENCE [LARGE SCALE GENOMIC DNA]</scope>
    <source>
        <strain evidence="3 4">W43</strain>
        <plasmid evidence="3 4">pW43B</plasmid>
    </source>
</reference>
<dbReference type="Gene3D" id="3.90.79.10">
    <property type="entry name" value="Nucleoside Triphosphate Pyrophosphohydrolase"/>
    <property type="match status" value="1"/>
</dbReference>
<dbReference type="InterPro" id="IPR050483">
    <property type="entry name" value="CoA-transferase_III_domain"/>
</dbReference>
<dbReference type="Pfam" id="PF01613">
    <property type="entry name" value="Flavin_Reduct"/>
    <property type="match status" value="1"/>
</dbReference>
<organism evidence="3 4">
    <name type="scientific">Parasedimentitalea marina</name>
    <dbReference type="NCBI Taxonomy" id="2483033"/>
    <lineage>
        <taxon>Bacteria</taxon>
        <taxon>Pseudomonadati</taxon>
        <taxon>Pseudomonadota</taxon>
        <taxon>Alphaproteobacteria</taxon>
        <taxon>Rhodobacterales</taxon>
        <taxon>Paracoccaceae</taxon>
        <taxon>Parasedimentitalea</taxon>
    </lineage>
</organism>
<evidence type="ECO:0000313" key="4">
    <source>
        <dbReference type="Proteomes" id="UP000283063"/>
    </source>
</evidence>
<evidence type="ECO:0000256" key="1">
    <source>
        <dbReference type="ARBA" id="ARBA00022679"/>
    </source>
</evidence>
<evidence type="ECO:0000313" key="3">
    <source>
        <dbReference type="EMBL" id="AZV80728.1"/>
    </source>
</evidence>
<dbReference type="InterPro" id="IPR023606">
    <property type="entry name" value="CoA-Trfase_III_dom_1_sf"/>
</dbReference>
<dbReference type="Gene3D" id="2.30.110.10">
    <property type="entry name" value="Electron Transport, Fmn-binding Protein, Chain A"/>
    <property type="match status" value="1"/>
</dbReference>
<keyword evidence="4" id="KW-1185">Reference proteome</keyword>
<sequence length="707" mass="75825">MSDPQSKGILTGLRVLDLSRMLSGPYCTMMLADHGAEVIKVESAGGDTSRKNGPFRDDDPDHEWAGYFVSLNRNKKSVQLDLKTDEGRIAFRRLADTADVLVENFRPGVMERLGLSYESLAETNPRLVYAAIRGFGDPRTGESPYGNWPSYDVVAQAMGGIMSLTGPAPDSPTKVGPGIGDVFAGIMMAFGVMAALRQAGSTGKGQFVDVAMYDAMISLCERAIYLHDFEGSLPGPEGNDHPFLAPFGLFPASDGSVALGIVDDAFWAKLCAAMGLPDLAQEPKFATRAARAQNRDTVNAIVSEWTIAHSKLELSGLLGGLVPFGPLQDIADIMADPHVAARKMLAQVPHPDQGAKPWTVAANPLRFENAPLPAVQTPPRLGADNDTYLHAPAVPEMTDNDKRALRNAFGSFATGVTVVTTRQPDGTPRGFTANSFSSVSLDPPLLLICIAKTAQSLDTFTSAPHFSINVLNEEQKAISGLFASQSAEKFDIADWHSGAADMPLLDDTLAGFVCSREQMVDAGDHIVLIGRVISYETRDGPPLGYFKGNYFTLGLERPLVSAASQHGDVSIGALAARDQELLFTVTPDGSIAVPRAPAQNKSRAGLTAALKADGLSAHLDFLYAVYQDSESGGHGIYYHGSASGEAPQGYRYFTLDDVPLECISNTAERSMVARYIEEFRHGSFGIYQGDETQGRVHRILAVDPSTH</sequence>
<dbReference type="InterPro" id="IPR003673">
    <property type="entry name" value="CoA-Trfase_fam_III"/>
</dbReference>
<accession>A0A3T0N9M6</accession>
<dbReference type="Gene3D" id="3.30.1540.10">
    <property type="entry name" value="formyl-coa transferase, domain 3"/>
    <property type="match status" value="1"/>
</dbReference>
<dbReference type="AlphaFoldDB" id="A0A3T0N9M6"/>
<name>A0A3T0N9M6_9RHOB</name>
<dbReference type="GO" id="GO:0010181">
    <property type="term" value="F:FMN binding"/>
    <property type="evidence" value="ECO:0007669"/>
    <property type="project" value="InterPro"/>
</dbReference>
<dbReference type="SUPFAM" id="SSF89796">
    <property type="entry name" value="CoA-transferase family III (CaiB/BaiF)"/>
    <property type="match status" value="1"/>
</dbReference>
<dbReference type="InterPro" id="IPR002563">
    <property type="entry name" value="Flavin_Rdtase-like_dom"/>
</dbReference>
<keyword evidence="3" id="KW-0614">Plasmid</keyword>
<feature type="domain" description="Flavin reductase like" evidence="2">
    <location>
        <begin position="409"/>
        <end position="552"/>
    </location>
</feature>
<dbReference type="Pfam" id="PF02515">
    <property type="entry name" value="CoA_transf_3"/>
    <property type="match status" value="1"/>
</dbReference>
<dbReference type="InterPro" id="IPR012349">
    <property type="entry name" value="Split_barrel_FMN-bd"/>
</dbReference>
<dbReference type="SMART" id="SM00903">
    <property type="entry name" value="Flavin_Reduct"/>
    <property type="match status" value="1"/>
</dbReference>
<evidence type="ECO:0000259" key="2">
    <source>
        <dbReference type="SMART" id="SM00903"/>
    </source>
</evidence>
<geneLocation type="plasmid" evidence="3 4">
    <name>pW43B</name>
</geneLocation>
<dbReference type="EMBL" id="CP033221">
    <property type="protein sequence ID" value="AZV80728.1"/>
    <property type="molecule type" value="Genomic_DNA"/>
</dbReference>
<keyword evidence="1" id="KW-0808">Transferase</keyword>
<dbReference type="InterPro" id="IPR044855">
    <property type="entry name" value="CoA-Trfase_III_dom3_sf"/>
</dbReference>
<dbReference type="RefSeq" id="WP_127751231.1">
    <property type="nucleotide sequence ID" value="NZ_CP033221.1"/>
</dbReference>